<proteinExistence type="predicted"/>
<gene>
    <name evidence="1" type="ordered locus">Nham_3651</name>
</gene>
<reference evidence="1 2" key="1">
    <citation type="submission" date="2006-03" db="EMBL/GenBank/DDBJ databases">
        <title>Complete sequence of chromosome of Nitrobacter hamburgensis X14.</title>
        <authorList>
            <consortium name="US DOE Joint Genome Institute"/>
            <person name="Copeland A."/>
            <person name="Lucas S."/>
            <person name="Lapidus A."/>
            <person name="Barry K."/>
            <person name="Detter J.C."/>
            <person name="Glavina del Rio T."/>
            <person name="Hammon N."/>
            <person name="Israni S."/>
            <person name="Dalin E."/>
            <person name="Tice H."/>
            <person name="Pitluck S."/>
            <person name="Chain P."/>
            <person name="Malfatti S."/>
            <person name="Shin M."/>
            <person name="Vergez L."/>
            <person name="Schmutz J."/>
            <person name="Larimer F."/>
            <person name="Land M."/>
            <person name="Hauser L."/>
            <person name="Kyrpides N."/>
            <person name="Ivanova N."/>
            <person name="Ward B."/>
            <person name="Arp D."/>
            <person name="Klotz M."/>
            <person name="Stein L."/>
            <person name="O'Mullan G."/>
            <person name="Starkenburg S."/>
            <person name="Sayavedra L."/>
            <person name="Poret-Peterson A.T."/>
            <person name="Gentry M.E."/>
            <person name="Bruce D."/>
            <person name="Richardson P."/>
        </authorList>
    </citation>
    <scope>NUCLEOTIDE SEQUENCE [LARGE SCALE GENOMIC DNA]</scope>
    <source>
        <strain evidence="2">DSM 10229 / NCIMB 13809 / X14</strain>
    </source>
</reference>
<evidence type="ECO:0000313" key="1">
    <source>
        <dbReference type="EMBL" id="ABE64379.1"/>
    </source>
</evidence>
<dbReference type="SUPFAM" id="SSF159941">
    <property type="entry name" value="MM3350-like"/>
    <property type="match status" value="1"/>
</dbReference>
<keyword evidence="2" id="KW-1185">Reference proteome</keyword>
<sequence>MDCDALRDDQWERLKGFVRPDQQKETTTWLRSALSPAVERALSTLAGGQRTMPSRSETLEAINDPQHERHDECKEWMPENFDPAIVNVEAIADALAALAKRWSRKPARQSKSN</sequence>
<dbReference type="EMBL" id="CP000319">
    <property type="protein sequence ID" value="ABE64379.1"/>
    <property type="molecule type" value="Genomic_DNA"/>
</dbReference>
<dbReference type="HOGENOM" id="CLU_2130810_0_0_5"/>
<name>Q1QHB8_NITHX</name>
<dbReference type="InterPro" id="IPR024047">
    <property type="entry name" value="MM3350-like_sf"/>
</dbReference>
<dbReference type="RefSeq" id="WP_011512020.1">
    <property type="nucleotide sequence ID" value="NC_007964.1"/>
</dbReference>
<protein>
    <submittedName>
        <fullName evidence="1">Uncharacterized protein</fullName>
    </submittedName>
</protein>
<dbReference type="AlphaFoldDB" id="Q1QHB8"/>
<accession>Q1QHB8</accession>
<organism evidence="1 2">
    <name type="scientific">Nitrobacter hamburgensis (strain DSM 10229 / NCIMB 13809 / X14)</name>
    <dbReference type="NCBI Taxonomy" id="323097"/>
    <lineage>
        <taxon>Bacteria</taxon>
        <taxon>Pseudomonadati</taxon>
        <taxon>Pseudomonadota</taxon>
        <taxon>Alphaproteobacteria</taxon>
        <taxon>Hyphomicrobiales</taxon>
        <taxon>Nitrobacteraceae</taxon>
        <taxon>Nitrobacter</taxon>
    </lineage>
</organism>
<evidence type="ECO:0000313" key="2">
    <source>
        <dbReference type="Proteomes" id="UP000001953"/>
    </source>
</evidence>
<dbReference type="KEGG" id="nha:Nham_3651"/>
<dbReference type="Proteomes" id="UP000001953">
    <property type="component" value="Chromosome"/>
</dbReference>